<feature type="region of interest" description="Phosphopantothenate--cysteine ligase" evidence="3">
    <location>
        <begin position="188"/>
        <end position="394"/>
    </location>
</feature>
<dbReference type="Gene3D" id="3.40.50.10300">
    <property type="entry name" value="CoaB-like"/>
    <property type="match status" value="1"/>
</dbReference>
<dbReference type="GO" id="GO:0004633">
    <property type="term" value="F:phosphopantothenoylcysteine decarboxylase activity"/>
    <property type="evidence" value="ECO:0007669"/>
    <property type="project" value="UniProtKB-EC"/>
</dbReference>
<comment type="catalytic activity">
    <reaction evidence="3 4">
        <text>N-[(R)-4-phosphopantothenoyl]-L-cysteine + H(+) = (R)-4'-phosphopantetheine + CO2</text>
        <dbReference type="Rhea" id="RHEA:16793"/>
        <dbReference type="ChEBI" id="CHEBI:15378"/>
        <dbReference type="ChEBI" id="CHEBI:16526"/>
        <dbReference type="ChEBI" id="CHEBI:59458"/>
        <dbReference type="ChEBI" id="CHEBI:61723"/>
        <dbReference type="EC" id="4.1.1.36"/>
    </reaction>
</comment>
<feature type="region of interest" description="Phosphopantothenoylcysteine decarboxylase" evidence="3">
    <location>
        <begin position="1"/>
        <end position="187"/>
    </location>
</feature>
<dbReference type="PANTHER" id="PTHR14359:SF6">
    <property type="entry name" value="PHOSPHOPANTOTHENOYLCYSTEINE DECARBOXYLASE"/>
    <property type="match status" value="1"/>
</dbReference>
<comment type="cofactor">
    <cofactor evidence="3">
        <name>FMN</name>
        <dbReference type="ChEBI" id="CHEBI:58210"/>
    </cofactor>
    <text evidence="3">Binds 1 FMN per subunit.</text>
</comment>
<evidence type="ECO:0000259" key="5">
    <source>
        <dbReference type="Pfam" id="PF02441"/>
    </source>
</evidence>
<dbReference type="NCBIfam" id="TIGR00521">
    <property type="entry name" value="coaBC_dfp"/>
    <property type="match status" value="1"/>
</dbReference>
<feature type="binding site" evidence="3">
    <location>
        <position position="339"/>
    </location>
    <ligand>
        <name>CTP</name>
        <dbReference type="ChEBI" id="CHEBI:37563"/>
    </ligand>
</feature>
<comment type="function">
    <text evidence="4">Catalyzes two steps in the biosynthesis of coenzyme A. In the first step cysteine is conjugated to 4'-phosphopantothenate to form 4-phosphopantothenoylcysteine, in the latter compound is decarboxylated to form 4'-phosphopantotheine.</text>
</comment>
<dbReference type="PANTHER" id="PTHR14359">
    <property type="entry name" value="HOMO-OLIGOMERIC FLAVIN CONTAINING CYS DECARBOXYLASE FAMILY"/>
    <property type="match status" value="1"/>
</dbReference>
<evidence type="ECO:0000256" key="4">
    <source>
        <dbReference type="RuleBase" id="RU364078"/>
    </source>
</evidence>
<dbReference type="Pfam" id="PF02441">
    <property type="entry name" value="Flavoprotein"/>
    <property type="match status" value="1"/>
</dbReference>
<dbReference type="HAMAP" id="MF_02225">
    <property type="entry name" value="CoaBC"/>
    <property type="match status" value="1"/>
</dbReference>
<feature type="domain" description="Flavoprotein" evidence="5">
    <location>
        <begin position="5"/>
        <end position="174"/>
    </location>
</feature>
<dbReference type="EC" id="4.1.1.36" evidence="3"/>
<keyword evidence="3 4" id="KW-0285">Flavoprotein</keyword>
<feature type="binding site" evidence="3">
    <location>
        <begin position="302"/>
        <end position="305"/>
    </location>
    <ligand>
        <name>CTP</name>
        <dbReference type="ChEBI" id="CHEBI:37563"/>
    </ligand>
</feature>
<comment type="pathway">
    <text evidence="3 4">Cofactor biosynthesis; coenzyme A biosynthesis; CoA from (R)-pantothenate: step 3/5.</text>
</comment>
<dbReference type="InterPro" id="IPR035929">
    <property type="entry name" value="CoaB-like_sf"/>
</dbReference>
<evidence type="ECO:0000313" key="7">
    <source>
        <dbReference type="EMBL" id="MFC4262176.1"/>
    </source>
</evidence>
<dbReference type="Pfam" id="PF04127">
    <property type="entry name" value="DFP"/>
    <property type="match status" value="1"/>
</dbReference>
<accession>A0ABV8QPF8</accession>
<comment type="caution">
    <text evidence="3">Lacks conserved residue(s) required for the propagation of feature annotation.</text>
</comment>
<keyword evidence="3" id="KW-0479">Metal-binding</keyword>
<feature type="binding site" evidence="3">
    <location>
        <position position="276"/>
    </location>
    <ligand>
        <name>CTP</name>
        <dbReference type="ChEBI" id="CHEBI:37563"/>
    </ligand>
</feature>
<comment type="pathway">
    <text evidence="3 4">Cofactor biosynthesis; coenzyme A biosynthesis; CoA from (R)-pantothenate: step 2/5.</text>
</comment>
<keyword evidence="8" id="KW-1185">Reference proteome</keyword>
<evidence type="ECO:0000256" key="3">
    <source>
        <dbReference type="HAMAP-Rule" id="MF_02225"/>
    </source>
</evidence>
<dbReference type="InterPro" id="IPR007085">
    <property type="entry name" value="DNA/pantothenate-metab_flavo_C"/>
</dbReference>
<reference evidence="8" key="1">
    <citation type="journal article" date="2019" name="Int. J. Syst. Evol. Microbiol.">
        <title>The Global Catalogue of Microorganisms (GCM) 10K type strain sequencing project: providing services to taxonomists for standard genome sequencing and annotation.</title>
        <authorList>
            <consortium name="The Broad Institute Genomics Platform"/>
            <consortium name="The Broad Institute Genome Sequencing Center for Infectious Disease"/>
            <person name="Wu L."/>
            <person name="Ma J."/>
        </authorList>
    </citation>
    <scope>NUCLEOTIDE SEQUENCE [LARGE SCALE GENOMIC DNA]</scope>
    <source>
        <strain evidence="8">CECT 8289</strain>
    </source>
</reference>
<dbReference type="InterPro" id="IPR003382">
    <property type="entry name" value="Flavoprotein"/>
</dbReference>
<gene>
    <name evidence="3 7" type="primary">coaBC</name>
    <name evidence="7" type="ORF">ACFOWM_04775</name>
</gene>
<comment type="catalytic activity">
    <reaction evidence="3 4">
        <text>(R)-4'-phosphopantothenate + L-cysteine + CTP = N-[(R)-4-phosphopantothenoyl]-L-cysteine + CMP + diphosphate + H(+)</text>
        <dbReference type="Rhea" id="RHEA:19397"/>
        <dbReference type="ChEBI" id="CHEBI:10986"/>
        <dbReference type="ChEBI" id="CHEBI:15378"/>
        <dbReference type="ChEBI" id="CHEBI:33019"/>
        <dbReference type="ChEBI" id="CHEBI:35235"/>
        <dbReference type="ChEBI" id="CHEBI:37563"/>
        <dbReference type="ChEBI" id="CHEBI:59458"/>
        <dbReference type="ChEBI" id="CHEBI:60377"/>
        <dbReference type="EC" id="6.3.2.5"/>
    </reaction>
</comment>
<comment type="cofactor">
    <cofactor evidence="3">
        <name>Mg(2+)</name>
        <dbReference type="ChEBI" id="CHEBI:18420"/>
    </cofactor>
</comment>
<proteinExistence type="inferred from homology"/>
<dbReference type="EMBL" id="JBHSCZ010000001">
    <property type="protein sequence ID" value="MFC4262176.1"/>
    <property type="molecule type" value="Genomic_DNA"/>
</dbReference>
<comment type="similarity">
    <text evidence="3 4">In the C-terminal section; belongs to the PPC synthetase family.</text>
</comment>
<dbReference type="SUPFAM" id="SSF52507">
    <property type="entry name" value="Homo-oligomeric flavin-containing Cys decarboxylases, HFCD"/>
    <property type="match status" value="1"/>
</dbReference>
<organism evidence="7 8">
    <name type="scientific">Ferruginibacter yonginensis</name>
    <dbReference type="NCBI Taxonomy" id="1310416"/>
    <lineage>
        <taxon>Bacteria</taxon>
        <taxon>Pseudomonadati</taxon>
        <taxon>Bacteroidota</taxon>
        <taxon>Chitinophagia</taxon>
        <taxon>Chitinophagales</taxon>
        <taxon>Chitinophagaceae</taxon>
        <taxon>Ferruginibacter</taxon>
    </lineage>
</organism>
<comment type="similarity">
    <text evidence="3 4">In the N-terminal section; belongs to the HFCD (homo-oligomeric flavin containing Cys decarboxylase) superfamily.</text>
</comment>
<dbReference type="SUPFAM" id="SSF102645">
    <property type="entry name" value="CoaB-like"/>
    <property type="match status" value="1"/>
</dbReference>
<feature type="binding site" evidence="3">
    <location>
        <position position="335"/>
    </location>
    <ligand>
        <name>CTP</name>
        <dbReference type="ChEBI" id="CHEBI:37563"/>
    </ligand>
</feature>
<keyword evidence="3" id="KW-0511">Multifunctional enzyme</keyword>
<name>A0ABV8QPF8_9BACT</name>
<comment type="caution">
    <text evidence="7">The sequence shown here is derived from an EMBL/GenBank/DDBJ whole genome shotgun (WGS) entry which is preliminary data.</text>
</comment>
<feature type="binding site" evidence="3">
    <location>
        <position position="321"/>
    </location>
    <ligand>
        <name>CTP</name>
        <dbReference type="ChEBI" id="CHEBI:37563"/>
    </ligand>
</feature>
<keyword evidence="3" id="KW-0460">Magnesium</keyword>
<keyword evidence="2 3" id="KW-0456">Lyase</keyword>
<sequence>MLQGKKILLGVSGSIAAYKAAALTRLLVKNGAIVKVVMTKAATHFITPLTLSTLSNNKVLTHLFEEDTWSNHVMLGRWADVMVIAPASCNTIAKMAHGICDNILQAIYLSATCKVMIAPAMDEDMWHHSSTKQNIEKLASFGNTIIPVANGFLASGLMGEGRMAEPEYIVDYLNQYFQDSNDLQGKTVLITAGPTQEAIDPVRYISNHSTGKMGIALATACYQRGATVTLVLGPTNEVVPPNTNIVRVVTAQQMMDACIHVFDKTDIAIMCAAVADYTPVHVATEKIKKSDQNLNIAFTKTPDILKHLGTIKKDHQILVGFALETNNENEYALLKLQQKNADFIVLNSMKDKDAGFGKDTNKITIFSKGGTVTSFETKTKEAVAHDIIHTILNH</sequence>
<evidence type="ECO:0000256" key="2">
    <source>
        <dbReference type="ARBA" id="ARBA00023239"/>
    </source>
</evidence>
<dbReference type="InterPro" id="IPR005252">
    <property type="entry name" value="CoaBC"/>
</dbReference>
<protein>
    <recommendedName>
        <fullName evidence="3">Coenzyme A biosynthesis bifunctional protein CoaBC</fullName>
    </recommendedName>
    <alternativeName>
        <fullName evidence="3">DNA/pantothenate metabolism flavoprotein</fullName>
    </alternativeName>
    <alternativeName>
        <fullName evidence="3">Phosphopantothenoylcysteine synthetase/decarboxylase</fullName>
        <shortName evidence="3">PPCS-PPCDC</shortName>
    </alternativeName>
    <domain>
        <recommendedName>
            <fullName evidence="3">Phosphopantothenoylcysteine decarboxylase</fullName>
            <shortName evidence="3">PPC decarboxylase</shortName>
            <shortName evidence="3">PPC-DC</shortName>
            <ecNumber evidence="3">4.1.1.36</ecNumber>
        </recommendedName>
        <alternativeName>
            <fullName evidence="3">CoaC</fullName>
        </alternativeName>
    </domain>
    <domain>
        <recommendedName>
            <fullName evidence="3">Phosphopantothenate--cysteine ligase</fullName>
            <ecNumber evidence="3">6.3.2.5</ecNumber>
        </recommendedName>
        <alternativeName>
            <fullName evidence="3">CoaB</fullName>
        </alternativeName>
        <alternativeName>
            <fullName evidence="3">Phosphopantothenoylcysteine synthetase</fullName>
            <shortName evidence="3">PPC synthetase</shortName>
            <shortName evidence="3">PPC-S</shortName>
        </alternativeName>
    </domain>
</protein>
<keyword evidence="3 4" id="KW-0436">Ligase</keyword>
<evidence type="ECO:0000313" key="8">
    <source>
        <dbReference type="Proteomes" id="UP001595907"/>
    </source>
</evidence>
<evidence type="ECO:0000256" key="1">
    <source>
        <dbReference type="ARBA" id="ARBA00022793"/>
    </source>
</evidence>
<evidence type="ECO:0000259" key="6">
    <source>
        <dbReference type="Pfam" id="PF04127"/>
    </source>
</evidence>
<dbReference type="Gene3D" id="3.40.50.1950">
    <property type="entry name" value="Flavin prenyltransferase-like"/>
    <property type="match status" value="1"/>
</dbReference>
<dbReference type="EC" id="6.3.2.5" evidence="3"/>
<dbReference type="Proteomes" id="UP001595907">
    <property type="component" value="Unassembled WGS sequence"/>
</dbReference>
<dbReference type="GO" id="GO:0004632">
    <property type="term" value="F:phosphopantothenate--cysteine ligase activity"/>
    <property type="evidence" value="ECO:0007669"/>
    <property type="project" value="UniProtKB-EC"/>
</dbReference>
<keyword evidence="1 3" id="KW-0210">Decarboxylase</keyword>
<keyword evidence="3 4" id="KW-0288">FMN</keyword>
<feature type="binding site" evidence="3">
    <location>
        <position position="286"/>
    </location>
    <ligand>
        <name>CTP</name>
        <dbReference type="ChEBI" id="CHEBI:37563"/>
    </ligand>
</feature>
<dbReference type="InterPro" id="IPR036551">
    <property type="entry name" value="Flavin_trans-like"/>
</dbReference>
<comment type="function">
    <text evidence="3">Catalyzes two sequential steps in the biosynthesis of coenzyme A. In the first step cysteine is conjugated to 4'-phosphopantothenate to form 4-phosphopantothenoylcysteine. In the second step the latter compound is decarboxylated to form 4'-phosphopantotheine.</text>
</comment>
<feature type="domain" description="DNA/pantothenate metabolism flavoprotein C-terminal" evidence="6">
    <location>
        <begin position="183"/>
        <end position="392"/>
    </location>
</feature>
<dbReference type="RefSeq" id="WP_379707537.1">
    <property type="nucleotide sequence ID" value="NZ_JBHSCZ010000001.1"/>
</dbReference>